<evidence type="ECO:0000256" key="5">
    <source>
        <dbReference type="ARBA" id="ARBA00023152"/>
    </source>
</evidence>
<comment type="pathway">
    <text evidence="2">Carbohydrate degradation; glycolysis; D-glyceraldehyde 3-phosphate and glycerone phosphate from D-glucose: step 4/4.</text>
</comment>
<protein>
    <recommendedName>
        <fullName evidence="4">fructose-bisphosphate aldolase</fullName>
        <ecNumber evidence="4">4.1.2.13</ecNumber>
    </recommendedName>
</protein>
<dbReference type="GO" id="GO:0006096">
    <property type="term" value="P:glycolytic process"/>
    <property type="evidence" value="ECO:0007669"/>
    <property type="project" value="UniProtKB-UniPathway"/>
</dbReference>
<keyword evidence="6" id="KW-0456">Lyase</keyword>
<evidence type="ECO:0000256" key="1">
    <source>
        <dbReference type="ARBA" id="ARBA00000441"/>
    </source>
</evidence>
<evidence type="ECO:0000256" key="2">
    <source>
        <dbReference type="ARBA" id="ARBA00004714"/>
    </source>
</evidence>
<gene>
    <name evidence="7" type="ORF">FRX31_007210</name>
</gene>
<dbReference type="Pfam" id="PF00274">
    <property type="entry name" value="Glycolytic"/>
    <property type="match status" value="1"/>
</dbReference>
<dbReference type="InterPro" id="IPR000741">
    <property type="entry name" value="FBA_I"/>
</dbReference>
<accession>A0A7J6X1I6</accession>
<evidence type="ECO:0000256" key="4">
    <source>
        <dbReference type="ARBA" id="ARBA00013068"/>
    </source>
</evidence>
<dbReference type="PANTHER" id="PTHR11627">
    <property type="entry name" value="FRUCTOSE-BISPHOSPHATE ALDOLASE"/>
    <property type="match status" value="1"/>
</dbReference>
<comment type="similarity">
    <text evidence="3">Belongs to the class I fructose-bisphosphate aldolase family.</text>
</comment>
<keyword evidence="8" id="KW-1185">Reference proteome</keyword>
<sequence>MRFRSVGIWVGFWGVTQSEEEATLNLNAMNKLDVLKPWTLSFSFGRVLQQSTLKSWSGKKENVAKAQELFLGRCKANLVATLGKYGGGAGGGLASESLSMEGYKY</sequence>
<evidence type="ECO:0000313" key="8">
    <source>
        <dbReference type="Proteomes" id="UP000554482"/>
    </source>
</evidence>
<evidence type="ECO:0000256" key="6">
    <source>
        <dbReference type="ARBA" id="ARBA00023239"/>
    </source>
</evidence>
<evidence type="ECO:0000313" key="7">
    <source>
        <dbReference type="EMBL" id="KAF5203203.1"/>
    </source>
</evidence>
<dbReference type="SUPFAM" id="SSF51569">
    <property type="entry name" value="Aldolase"/>
    <property type="match status" value="1"/>
</dbReference>
<dbReference type="GO" id="GO:0004332">
    <property type="term" value="F:fructose-bisphosphate aldolase activity"/>
    <property type="evidence" value="ECO:0007669"/>
    <property type="project" value="UniProtKB-EC"/>
</dbReference>
<evidence type="ECO:0000256" key="3">
    <source>
        <dbReference type="ARBA" id="ARBA00010387"/>
    </source>
</evidence>
<dbReference type="UniPathway" id="UPA00109">
    <property type="reaction ID" value="UER00183"/>
</dbReference>
<comment type="caution">
    <text evidence="7">The sequence shown here is derived from an EMBL/GenBank/DDBJ whole genome shotgun (WGS) entry which is preliminary data.</text>
</comment>
<dbReference type="AlphaFoldDB" id="A0A7J6X1I6"/>
<dbReference type="OrthoDB" id="1693799at2759"/>
<dbReference type="EC" id="4.1.2.13" evidence="4"/>
<dbReference type="InterPro" id="IPR013785">
    <property type="entry name" value="Aldolase_TIM"/>
</dbReference>
<name>A0A7J6X1I6_THATH</name>
<dbReference type="EMBL" id="JABWDY010007123">
    <property type="protein sequence ID" value="KAF5203203.1"/>
    <property type="molecule type" value="Genomic_DNA"/>
</dbReference>
<dbReference type="Proteomes" id="UP000554482">
    <property type="component" value="Unassembled WGS sequence"/>
</dbReference>
<dbReference type="Gene3D" id="3.20.20.70">
    <property type="entry name" value="Aldolase class I"/>
    <property type="match status" value="1"/>
</dbReference>
<reference evidence="7 8" key="1">
    <citation type="submission" date="2020-06" db="EMBL/GenBank/DDBJ databases">
        <title>Transcriptomic and genomic resources for Thalictrum thalictroides and T. hernandezii: Facilitating candidate gene discovery in an emerging model plant lineage.</title>
        <authorList>
            <person name="Arias T."/>
            <person name="Riano-Pachon D.M."/>
            <person name="Di Stilio V.S."/>
        </authorList>
    </citation>
    <scope>NUCLEOTIDE SEQUENCE [LARGE SCALE GENOMIC DNA]</scope>
    <source>
        <strain evidence="8">cv. WT478/WT964</strain>
        <tissue evidence="7">Leaves</tissue>
    </source>
</reference>
<keyword evidence="5" id="KW-0324">Glycolysis</keyword>
<comment type="catalytic activity">
    <reaction evidence="1">
        <text>beta-D-fructose 1,6-bisphosphate = D-glyceraldehyde 3-phosphate + dihydroxyacetone phosphate</text>
        <dbReference type="Rhea" id="RHEA:14729"/>
        <dbReference type="ChEBI" id="CHEBI:32966"/>
        <dbReference type="ChEBI" id="CHEBI:57642"/>
        <dbReference type="ChEBI" id="CHEBI:59776"/>
        <dbReference type="EC" id="4.1.2.13"/>
    </reaction>
</comment>
<organism evidence="7 8">
    <name type="scientific">Thalictrum thalictroides</name>
    <name type="common">Rue-anemone</name>
    <name type="synonym">Anemone thalictroides</name>
    <dbReference type="NCBI Taxonomy" id="46969"/>
    <lineage>
        <taxon>Eukaryota</taxon>
        <taxon>Viridiplantae</taxon>
        <taxon>Streptophyta</taxon>
        <taxon>Embryophyta</taxon>
        <taxon>Tracheophyta</taxon>
        <taxon>Spermatophyta</taxon>
        <taxon>Magnoliopsida</taxon>
        <taxon>Ranunculales</taxon>
        <taxon>Ranunculaceae</taxon>
        <taxon>Thalictroideae</taxon>
        <taxon>Thalictrum</taxon>
    </lineage>
</organism>
<proteinExistence type="inferred from homology"/>